<organism evidence="2 3">
    <name type="scientific">Nocardioides zeae</name>
    <dbReference type="NCBI Taxonomy" id="1457234"/>
    <lineage>
        <taxon>Bacteria</taxon>
        <taxon>Bacillati</taxon>
        <taxon>Actinomycetota</taxon>
        <taxon>Actinomycetes</taxon>
        <taxon>Propionibacteriales</taxon>
        <taxon>Nocardioidaceae</taxon>
        <taxon>Nocardioides</taxon>
    </lineage>
</organism>
<keyword evidence="1" id="KW-1133">Transmembrane helix</keyword>
<accession>A0A6P0HF96</accession>
<name>A0A6P0HF96_9ACTN</name>
<keyword evidence="1" id="KW-0472">Membrane</keyword>
<sequence length="179" mass="18537">MSGAPGLPVHLRPPERPGLVRLLERVAVLGALLLVLGGPVWWFMHGTAAGWTEHHVVEVSVPADATCRTGPPPGRPVTCEAAWSAYDGGETVTGDVSNRYGGDEPRPGASLDAREVRAAGSDGAGGLAFTGYQGALLRWALAAPYLAVGGGVLLLGGAIGLVRHDPRWRSTRTDLPPPG</sequence>
<feature type="transmembrane region" description="Helical" evidence="1">
    <location>
        <begin position="26"/>
        <end position="44"/>
    </location>
</feature>
<feature type="transmembrane region" description="Helical" evidence="1">
    <location>
        <begin position="139"/>
        <end position="162"/>
    </location>
</feature>
<dbReference type="AlphaFoldDB" id="A0A6P0HF96"/>
<keyword evidence="1" id="KW-0812">Transmembrane</keyword>
<evidence type="ECO:0000313" key="3">
    <source>
        <dbReference type="Proteomes" id="UP000468687"/>
    </source>
</evidence>
<evidence type="ECO:0000313" key="2">
    <source>
        <dbReference type="EMBL" id="NEN77368.1"/>
    </source>
</evidence>
<gene>
    <name evidence="2" type="ORF">G3T38_03665</name>
</gene>
<keyword evidence="3" id="KW-1185">Reference proteome</keyword>
<dbReference type="RefSeq" id="WP_163770741.1">
    <property type="nucleotide sequence ID" value="NZ_JAAGXA010000002.1"/>
</dbReference>
<comment type="caution">
    <text evidence="2">The sequence shown here is derived from an EMBL/GenBank/DDBJ whole genome shotgun (WGS) entry which is preliminary data.</text>
</comment>
<reference evidence="2 3" key="1">
    <citation type="journal article" date="2014" name="Int. J. Syst. Evol. Microbiol.">
        <title>Nocardioides zeae sp. nov., isolated from the stem of Zea mays.</title>
        <authorList>
            <person name="Glaeser S.P."/>
            <person name="McInroy J.A."/>
            <person name="Busse H.J."/>
            <person name="Kampfer P."/>
        </authorList>
    </citation>
    <scope>NUCLEOTIDE SEQUENCE [LARGE SCALE GENOMIC DNA]</scope>
    <source>
        <strain evidence="2 3">JCM 30728</strain>
    </source>
</reference>
<protein>
    <submittedName>
        <fullName evidence="2">Uncharacterized protein</fullName>
    </submittedName>
</protein>
<dbReference type="Proteomes" id="UP000468687">
    <property type="component" value="Unassembled WGS sequence"/>
</dbReference>
<dbReference type="EMBL" id="JAAGXA010000002">
    <property type="protein sequence ID" value="NEN77368.1"/>
    <property type="molecule type" value="Genomic_DNA"/>
</dbReference>
<evidence type="ECO:0000256" key="1">
    <source>
        <dbReference type="SAM" id="Phobius"/>
    </source>
</evidence>
<proteinExistence type="predicted"/>